<protein>
    <submittedName>
        <fullName evidence="2">Zn-finger domain-containing protein</fullName>
    </submittedName>
</protein>
<evidence type="ECO:0000313" key="2">
    <source>
        <dbReference type="EMBL" id="KAJ7200574.1"/>
    </source>
</evidence>
<comment type="caution">
    <text evidence="2">The sequence shown here is derived from an EMBL/GenBank/DDBJ whole genome shotgun (WGS) entry which is preliminary data.</text>
</comment>
<accession>A0AAD6V647</accession>
<dbReference type="Pfam" id="PF18759">
    <property type="entry name" value="Plavaka"/>
    <property type="match status" value="1"/>
</dbReference>
<dbReference type="InterPro" id="IPR041078">
    <property type="entry name" value="Plavaka"/>
</dbReference>
<feature type="region of interest" description="Disordered" evidence="1">
    <location>
        <begin position="43"/>
        <end position="68"/>
    </location>
</feature>
<keyword evidence="3" id="KW-1185">Reference proteome</keyword>
<organism evidence="2 3">
    <name type="scientific">Mycena pura</name>
    <dbReference type="NCBI Taxonomy" id="153505"/>
    <lineage>
        <taxon>Eukaryota</taxon>
        <taxon>Fungi</taxon>
        <taxon>Dikarya</taxon>
        <taxon>Basidiomycota</taxon>
        <taxon>Agaricomycotina</taxon>
        <taxon>Agaricomycetes</taxon>
        <taxon>Agaricomycetidae</taxon>
        <taxon>Agaricales</taxon>
        <taxon>Marasmiineae</taxon>
        <taxon>Mycenaceae</taxon>
        <taxon>Mycena</taxon>
    </lineage>
</organism>
<dbReference type="EMBL" id="JARJCW010000062">
    <property type="protein sequence ID" value="KAJ7200574.1"/>
    <property type="molecule type" value="Genomic_DNA"/>
</dbReference>
<evidence type="ECO:0000256" key="1">
    <source>
        <dbReference type="SAM" id="MobiDB-lite"/>
    </source>
</evidence>
<gene>
    <name evidence="2" type="ORF">GGX14DRAFT_571981</name>
</gene>
<evidence type="ECO:0000313" key="3">
    <source>
        <dbReference type="Proteomes" id="UP001219525"/>
    </source>
</evidence>
<dbReference type="Proteomes" id="UP001219525">
    <property type="component" value="Unassembled WGS sequence"/>
</dbReference>
<name>A0AAD6V647_9AGAR</name>
<feature type="compositionally biased region" description="Pro residues" evidence="1">
    <location>
        <begin position="48"/>
        <end position="57"/>
    </location>
</feature>
<sequence>MSPAGRHRCSFCHKLCNNPEAVRRHVAANRACRAEWEASLNAPVPRTALPPPPPRSPSPTSYNLDVDDPMPLVDSEPIAATPLEPIRHPRRRATVETVPDSDQDDPEFFKRFPQRPEDSEGQPIAGWCLGTDKKHKTLFEAMQEAQEAQEAETAVNEFAPFKDGDEWDLAKWLTKNVSQTATEEYLNLPTTKQQNLSFHNNRAFLKKIDQLPTGPDWKCEIVHVSGDRVDENDVPMSEDLELWIRNPVECIKELMSNPTFAKSMAYGPERVYSSKIPDENCRIIDETWTADWWWETQQKLEPGATISPIILSSDKTQLSQFSGDKTAWPVYLTIGNISKEIRRQPSLNATVLIGYLPVSKLECFLDDTRSVNGYRLFHKCMSVLLKPLIDAGRNGVQTVCADGHVRLVFPILAAYVADFPEQCLVACCKQSRCPRCLVGHKERGDNLVQTIWRDEAATLSALDKHKHHKNAPQFEEWGLHPVYQPFWADLPHTDIFGCFTPDLLHQLHKGVFKDHLVSWCTQIIGKDELDARFKAMNAFAGLRHFKKGISGVSQWTGREHKEMQRVFVGVLAGAVSAQVLTVTKALIDFIYLAQLQSHTSGTLKAMQAALNTFHDNKQVFVDHGIREHFNIPKLHSLQHYVDGIRRLGSADGFNTESPERLHIDFAKNAYRATNKRDYTEQMTLWLQRQEAVALRSSYLQWLAGRREQNSVGVDDLDDESDDEAERPVVGFKPTTTFYSIAKYPSQKNQPVSYIRAAHNATEFIPALTSFLKLNFKLFTTPSNYDRFDIFKQIILHFPENRYLSSQPRSCRIRAIPAVPPKGRSLGSPAIFDTALVAENASDYVPASGLSGLCPARIHLIFELPSHLGKYPHPLAYIEWFTPLNGPDPATGMFTTHRSTRHRRPNAAVVSVEQIVRSCHLTGKCGTKIDSTWTHSNVLDVAPMFYFNPYILVDTFIRQKYGT</sequence>
<dbReference type="AlphaFoldDB" id="A0AAD6V647"/>
<proteinExistence type="predicted"/>
<reference evidence="2" key="1">
    <citation type="submission" date="2023-03" db="EMBL/GenBank/DDBJ databases">
        <title>Massive genome expansion in bonnet fungi (Mycena s.s.) driven by repeated elements and novel gene families across ecological guilds.</title>
        <authorList>
            <consortium name="Lawrence Berkeley National Laboratory"/>
            <person name="Harder C.B."/>
            <person name="Miyauchi S."/>
            <person name="Viragh M."/>
            <person name="Kuo A."/>
            <person name="Thoen E."/>
            <person name="Andreopoulos B."/>
            <person name="Lu D."/>
            <person name="Skrede I."/>
            <person name="Drula E."/>
            <person name="Henrissat B."/>
            <person name="Morin E."/>
            <person name="Kohler A."/>
            <person name="Barry K."/>
            <person name="LaButti K."/>
            <person name="Morin E."/>
            <person name="Salamov A."/>
            <person name="Lipzen A."/>
            <person name="Mereny Z."/>
            <person name="Hegedus B."/>
            <person name="Baldrian P."/>
            <person name="Stursova M."/>
            <person name="Weitz H."/>
            <person name="Taylor A."/>
            <person name="Grigoriev I.V."/>
            <person name="Nagy L.G."/>
            <person name="Martin F."/>
            <person name="Kauserud H."/>
        </authorList>
    </citation>
    <scope>NUCLEOTIDE SEQUENCE</scope>
    <source>
        <strain evidence="2">9144</strain>
    </source>
</reference>